<dbReference type="PRINTS" id="PR00038">
    <property type="entry name" value="HTHLUXR"/>
</dbReference>
<dbReference type="PROSITE" id="PS50043">
    <property type="entry name" value="HTH_LUXR_2"/>
    <property type="match status" value="1"/>
</dbReference>
<evidence type="ECO:0000256" key="3">
    <source>
        <dbReference type="ARBA" id="ARBA00023163"/>
    </source>
</evidence>
<dbReference type="PROSITE" id="PS00622">
    <property type="entry name" value="HTH_LUXR_1"/>
    <property type="match status" value="1"/>
</dbReference>
<keyword evidence="1" id="KW-0805">Transcription regulation</keyword>
<evidence type="ECO:0000259" key="4">
    <source>
        <dbReference type="PROSITE" id="PS50043"/>
    </source>
</evidence>
<organism evidence="5 6">
    <name type="scientific">Metarhizobium album</name>
    <dbReference type="NCBI Taxonomy" id="2182425"/>
    <lineage>
        <taxon>Bacteria</taxon>
        <taxon>Pseudomonadati</taxon>
        <taxon>Pseudomonadota</taxon>
        <taxon>Alphaproteobacteria</taxon>
        <taxon>Hyphomicrobiales</taxon>
        <taxon>Rhizobiaceae</taxon>
        <taxon>Metarhizobium</taxon>
    </lineage>
</organism>
<dbReference type="GO" id="GO:0006355">
    <property type="term" value="P:regulation of DNA-templated transcription"/>
    <property type="evidence" value="ECO:0007669"/>
    <property type="project" value="InterPro"/>
</dbReference>
<dbReference type="InterPro" id="IPR036388">
    <property type="entry name" value="WH-like_DNA-bd_sf"/>
</dbReference>
<dbReference type="SUPFAM" id="SSF46894">
    <property type="entry name" value="C-terminal effector domain of the bipartite response regulators"/>
    <property type="match status" value="1"/>
</dbReference>
<dbReference type="GO" id="GO:0003677">
    <property type="term" value="F:DNA binding"/>
    <property type="evidence" value="ECO:0007669"/>
    <property type="project" value="UniProtKB-KW"/>
</dbReference>
<sequence>MDLAQGAVGMAGYIFSARGEGDGGSSPLRKPREAAPDVAGQSRAFEKLAADYGFSFYLVARFPHGDKSDFLSNHVLSNWPEDLRRRYAAADVFRCSSLVARLKETILPVFSNCCVFSKGEANQNANGLTAVFSQAGLRDTLSFSAHDMRLRHHIIAFSGVKPTITEQEKMELFFRALTLLENHVRQETVLDGPRERLTGREIECLRWSAAGKSSEEIAIILEISSHTVASYLKAAMRKLDSVNRMQAIARACRYRLL</sequence>
<comment type="caution">
    <text evidence="5">The sequence shown here is derived from an EMBL/GenBank/DDBJ whole genome shotgun (WGS) entry which is preliminary data.</text>
</comment>
<dbReference type="Proteomes" id="UP000245252">
    <property type="component" value="Unassembled WGS sequence"/>
</dbReference>
<dbReference type="SUPFAM" id="SSF75516">
    <property type="entry name" value="Pheromone-binding domain of LuxR-like quorum-sensing transcription factors"/>
    <property type="match status" value="1"/>
</dbReference>
<accession>A0A2U2DUU1</accession>
<proteinExistence type="predicted"/>
<dbReference type="Pfam" id="PF00196">
    <property type="entry name" value="GerE"/>
    <property type="match status" value="1"/>
</dbReference>
<dbReference type="InterPro" id="IPR000792">
    <property type="entry name" value="Tscrpt_reg_LuxR_C"/>
</dbReference>
<dbReference type="PANTHER" id="PTHR44688">
    <property type="entry name" value="DNA-BINDING TRANSCRIPTIONAL ACTIVATOR DEVR_DOSR"/>
    <property type="match status" value="1"/>
</dbReference>
<evidence type="ECO:0000256" key="2">
    <source>
        <dbReference type="ARBA" id="ARBA00023125"/>
    </source>
</evidence>
<evidence type="ECO:0000313" key="5">
    <source>
        <dbReference type="EMBL" id="PWE57066.1"/>
    </source>
</evidence>
<dbReference type="InterPro" id="IPR036693">
    <property type="entry name" value="TF_LuxR_autoind-bd_dom_sf"/>
</dbReference>
<feature type="domain" description="HTH luxR-type" evidence="4">
    <location>
        <begin position="190"/>
        <end position="255"/>
    </location>
</feature>
<keyword evidence="3" id="KW-0804">Transcription</keyword>
<protein>
    <submittedName>
        <fullName evidence="5">DNA-binding protein</fullName>
    </submittedName>
</protein>
<dbReference type="InterPro" id="IPR005143">
    <property type="entry name" value="TF_LuxR_autoind-bd_dom"/>
</dbReference>
<evidence type="ECO:0000256" key="1">
    <source>
        <dbReference type="ARBA" id="ARBA00023015"/>
    </source>
</evidence>
<dbReference type="Gene3D" id="1.10.10.10">
    <property type="entry name" value="Winged helix-like DNA-binding domain superfamily/Winged helix DNA-binding domain"/>
    <property type="match status" value="1"/>
</dbReference>
<keyword evidence="6" id="KW-1185">Reference proteome</keyword>
<dbReference type="Pfam" id="PF03472">
    <property type="entry name" value="Autoind_bind"/>
    <property type="match status" value="1"/>
</dbReference>
<name>A0A2U2DUU1_9HYPH</name>
<dbReference type="CDD" id="cd06170">
    <property type="entry name" value="LuxR_C_like"/>
    <property type="match status" value="1"/>
</dbReference>
<evidence type="ECO:0000313" key="6">
    <source>
        <dbReference type="Proteomes" id="UP000245252"/>
    </source>
</evidence>
<dbReference type="InterPro" id="IPR016032">
    <property type="entry name" value="Sig_transdc_resp-reg_C-effctor"/>
</dbReference>
<gene>
    <name evidence="5" type="ORF">DEM27_05330</name>
</gene>
<dbReference type="PANTHER" id="PTHR44688:SF16">
    <property type="entry name" value="DNA-BINDING TRANSCRIPTIONAL ACTIVATOR DEVR_DOSR"/>
    <property type="match status" value="1"/>
</dbReference>
<reference evidence="5 6" key="1">
    <citation type="submission" date="2018-05" db="EMBL/GenBank/DDBJ databases">
        <title>The draft genome of strain NS-104.</title>
        <authorList>
            <person name="Hang P."/>
            <person name="Jiang J."/>
        </authorList>
    </citation>
    <scope>NUCLEOTIDE SEQUENCE [LARGE SCALE GENOMIC DNA]</scope>
    <source>
        <strain evidence="5 6">NS-104</strain>
    </source>
</reference>
<dbReference type="Gene3D" id="3.30.450.80">
    <property type="entry name" value="Transcription factor LuxR-like, autoinducer-binding domain"/>
    <property type="match status" value="1"/>
</dbReference>
<dbReference type="OrthoDB" id="8113315at2"/>
<dbReference type="EMBL" id="QFBC01000002">
    <property type="protein sequence ID" value="PWE57066.1"/>
    <property type="molecule type" value="Genomic_DNA"/>
</dbReference>
<keyword evidence="2 5" id="KW-0238">DNA-binding</keyword>
<dbReference type="AlphaFoldDB" id="A0A2U2DUU1"/>
<dbReference type="SMART" id="SM00421">
    <property type="entry name" value="HTH_LUXR"/>
    <property type="match status" value="1"/>
</dbReference>